<dbReference type="InterPro" id="IPR025388">
    <property type="entry name" value="Alginate_export_dom"/>
</dbReference>
<dbReference type="AlphaFoldDB" id="A0A6B2LY48"/>
<dbReference type="InterPro" id="IPR023614">
    <property type="entry name" value="Porin_dom_sf"/>
</dbReference>
<sequence>MKTAQLCKRMTLGLVVATTALGTIAEDMESRLDEVPGNFNLESRLRYEVFDQAGGLDVDGVSHRIRVGYTTPESGGFQGMIEGETLYAWGHGRDLHPADNAGDGTDLNQLWLAYRNEDLGSVKLGRQLYTLDDHRFVGHVGWRQNIQTFDAVTGSIDLIEGLSLKAFFIDAVNTVTDMHNDIEAFGLNAGYALNQNADLVLFYYAIDGSPDAAGSSSDTLGVRLTGKLIQNELTWAYALSAARQWENSGFPGVDFGHDYLSADLSVDLEGVTIGGGVELLGGNGIHGFSTPLATLHKFNGFADVFLGASGSGGLVNGLEDYQLYAGYTFRVGNGIKTRLIHHWFKPWTGSGDYGEELDLVASYQINERFSVLGKYGDYNSDGGSGGVGGSDKTLLTVELNFVY</sequence>
<protein>
    <submittedName>
        <fullName evidence="2">Alginate export family protein</fullName>
    </submittedName>
</protein>
<dbReference type="SUPFAM" id="SSF56935">
    <property type="entry name" value="Porins"/>
    <property type="match status" value="1"/>
</dbReference>
<evidence type="ECO:0000313" key="2">
    <source>
        <dbReference type="EMBL" id="NDV61263.1"/>
    </source>
</evidence>
<dbReference type="Proteomes" id="UP000478417">
    <property type="component" value="Unassembled WGS sequence"/>
</dbReference>
<reference evidence="2 3" key="1">
    <citation type="submission" date="2020-02" db="EMBL/GenBank/DDBJ databases">
        <title>Albibacoteraceae fam. nov., the first described family within the subdivision 4 Verrucomicrobia.</title>
        <authorList>
            <person name="Xi F."/>
        </authorList>
    </citation>
    <scope>NUCLEOTIDE SEQUENCE [LARGE SCALE GENOMIC DNA]</scope>
    <source>
        <strain evidence="2 3">CK1056</strain>
    </source>
</reference>
<evidence type="ECO:0000313" key="3">
    <source>
        <dbReference type="Proteomes" id="UP000478417"/>
    </source>
</evidence>
<comment type="caution">
    <text evidence="2">The sequence shown here is derived from an EMBL/GenBank/DDBJ whole genome shotgun (WGS) entry which is preliminary data.</text>
</comment>
<proteinExistence type="predicted"/>
<organism evidence="2 3">
    <name type="scientific">Oceanipulchritudo coccoides</name>
    <dbReference type="NCBI Taxonomy" id="2706888"/>
    <lineage>
        <taxon>Bacteria</taxon>
        <taxon>Pseudomonadati</taxon>
        <taxon>Verrucomicrobiota</taxon>
        <taxon>Opitutia</taxon>
        <taxon>Puniceicoccales</taxon>
        <taxon>Oceanipulchritudinaceae</taxon>
        <taxon>Oceanipulchritudo</taxon>
    </lineage>
</organism>
<gene>
    <name evidence="2" type="ORF">G0Q06_02230</name>
</gene>
<dbReference type="Gene3D" id="2.40.160.10">
    <property type="entry name" value="Porin"/>
    <property type="match status" value="1"/>
</dbReference>
<keyword evidence="3" id="KW-1185">Reference proteome</keyword>
<dbReference type="RefSeq" id="WP_163962039.1">
    <property type="nucleotide sequence ID" value="NZ_JAAGNX010000001.1"/>
</dbReference>
<dbReference type="Pfam" id="PF13372">
    <property type="entry name" value="Alginate_exp"/>
    <property type="match status" value="1"/>
</dbReference>
<feature type="domain" description="Alginate export" evidence="1">
    <location>
        <begin position="56"/>
        <end position="244"/>
    </location>
</feature>
<evidence type="ECO:0000259" key="1">
    <source>
        <dbReference type="Pfam" id="PF13372"/>
    </source>
</evidence>
<dbReference type="EMBL" id="JAAGNX010000001">
    <property type="protein sequence ID" value="NDV61263.1"/>
    <property type="molecule type" value="Genomic_DNA"/>
</dbReference>
<accession>A0A6B2LY48</accession>
<name>A0A6B2LY48_9BACT</name>